<evidence type="ECO:0000259" key="6">
    <source>
        <dbReference type="Pfam" id="PF13193"/>
    </source>
</evidence>
<proteinExistence type="inferred from homology"/>
<feature type="domain" description="AMP-dependent synthetase/ligase" evidence="5">
    <location>
        <begin position="51"/>
        <end position="440"/>
    </location>
</feature>
<dbReference type="PANTHER" id="PTHR43859">
    <property type="entry name" value="ACYL-ACTIVATING ENZYME"/>
    <property type="match status" value="1"/>
</dbReference>
<dbReference type="InterPro" id="IPR000873">
    <property type="entry name" value="AMP-dep_synth/lig_dom"/>
</dbReference>
<dbReference type="EMBL" id="MU004181">
    <property type="protein sequence ID" value="KAF2503339.1"/>
    <property type="molecule type" value="Genomic_DNA"/>
</dbReference>
<organism evidence="7 8">
    <name type="scientific">Lophium mytilinum</name>
    <dbReference type="NCBI Taxonomy" id="390894"/>
    <lineage>
        <taxon>Eukaryota</taxon>
        <taxon>Fungi</taxon>
        <taxon>Dikarya</taxon>
        <taxon>Ascomycota</taxon>
        <taxon>Pezizomycotina</taxon>
        <taxon>Dothideomycetes</taxon>
        <taxon>Pleosporomycetidae</taxon>
        <taxon>Mytilinidiales</taxon>
        <taxon>Mytilinidiaceae</taxon>
        <taxon>Lophium</taxon>
    </lineage>
</organism>
<sequence length="582" mass="64209">MENAKARLQRLASHFISAAPTPATPENEGHNGYEHRHNFHSLSPTAFLQRAALIEPEALAVYHRTANNKILRRSYAEVADRARGLAYYLRQHNYKRVGILCPNTPAFLESLFGIAAAGAVSVAVNYRLKKDDISYIMTHAGVDIIITDAEFTSLLDSYSAANPSVPIIIDNDTDATEGELSGPFDDAVLEGLTYDRQHGSQGWSGLETQVQDEQSVISLAYTSGTTARPKGVEYTHRGVYLAALGNVIESGLNYHIGRCKYLWTLPMFHATGWTFPWAITAVRGTHYCLRKIDYPEIWRLLKEEKITHFNAAPTVNTILCAAKEAEKLEHGVRVTVAASPPTAHLFETMTALNLHPVHVYGLTETYGPITKGYHMPSWEDLPVAQKYAKMARQGHGFITSQSARVIKPDQKPGVLIDVAKNGFEIGEIVFAGNICAKGYYRDPEATRKLWEGGVSHSGDLAVMHEDGAIQILDRAKDIIISGGENISSVALESMLVTHPDILEAGVVAVADSHWGERPKAYITVKSGHSLKGEDVIDWAKHKSDISKFMVPREVEVVDELPKTSTGKLKKNVLREWAKKAHS</sequence>
<dbReference type="OrthoDB" id="1882297at2759"/>
<dbReference type="Pfam" id="PF00501">
    <property type="entry name" value="AMP-binding"/>
    <property type="match status" value="1"/>
</dbReference>
<accession>A0A6A6RF46</accession>
<evidence type="ECO:0000256" key="3">
    <source>
        <dbReference type="ARBA" id="ARBA00022832"/>
    </source>
</evidence>
<dbReference type="SUPFAM" id="SSF56801">
    <property type="entry name" value="Acetyl-CoA synthetase-like"/>
    <property type="match status" value="1"/>
</dbReference>
<evidence type="ECO:0000313" key="8">
    <source>
        <dbReference type="Proteomes" id="UP000799750"/>
    </source>
</evidence>
<evidence type="ECO:0000256" key="2">
    <source>
        <dbReference type="ARBA" id="ARBA00022598"/>
    </source>
</evidence>
<dbReference type="PANTHER" id="PTHR43859:SF4">
    <property type="entry name" value="BUTANOATE--COA LIGASE AAE1-RELATED"/>
    <property type="match status" value="1"/>
</dbReference>
<evidence type="ECO:0000259" key="5">
    <source>
        <dbReference type="Pfam" id="PF00501"/>
    </source>
</evidence>
<dbReference type="Pfam" id="PF13193">
    <property type="entry name" value="AMP-binding_C"/>
    <property type="match status" value="1"/>
</dbReference>
<keyword evidence="4" id="KW-0443">Lipid metabolism</keyword>
<feature type="domain" description="AMP-binding enzyme C-terminal" evidence="6">
    <location>
        <begin position="491"/>
        <end position="567"/>
    </location>
</feature>
<dbReference type="InterPro" id="IPR025110">
    <property type="entry name" value="AMP-bd_C"/>
</dbReference>
<dbReference type="FunFam" id="3.30.300.30:FF:000008">
    <property type="entry name" value="2,3-dihydroxybenzoate-AMP ligase"/>
    <property type="match status" value="1"/>
</dbReference>
<protein>
    <submittedName>
        <fullName evidence="7">Acetyl-CoA synthetase-like protein</fullName>
    </submittedName>
</protein>
<dbReference type="InterPro" id="IPR045851">
    <property type="entry name" value="AMP-bd_C_sf"/>
</dbReference>
<dbReference type="GO" id="GO:0016874">
    <property type="term" value="F:ligase activity"/>
    <property type="evidence" value="ECO:0007669"/>
    <property type="project" value="UniProtKB-KW"/>
</dbReference>
<keyword evidence="3" id="KW-0276">Fatty acid metabolism</keyword>
<name>A0A6A6RF46_9PEZI</name>
<dbReference type="InterPro" id="IPR042099">
    <property type="entry name" value="ANL_N_sf"/>
</dbReference>
<dbReference type="Proteomes" id="UP000799750">
    <property type="component" value="Unassembled WGS sequence"/>
</dbReference>
<dbReference type="Gene3D" id="3.30.300.30">
    <property type="match status" value="1"/>
</dbReference>
<keyword evidence="2" id="KW-0436">Ligase</keyword>
<comment type="similarity">
    <text evidence="1">Belongs to the ATP-dependent AMP-binding enzyme family.</text>
</comment>
<dbReference type="GO" id="GO:0006631">
    <property type="term" value="P:fatty acid metabolic process"/>
    <property type="evidence" value="ECO:0007669"/>
    <property type="project" value="UniProtKB-KW"/>
</dbReference>
<keyword evidence="8" id="KW-1185">Reference proteome</keyword>
<gene>
    <name evidence="7" type="ORF">BU16DRAFT_521922</name>
</gene>
<dbReference type="AlphaFoldDB" id="A0A6A6RF46"/>
<dbReference type="Gene3D" id="3.40.50.12780">
    <property type="entry name" value="N-terminal domain of ligase-like"/>
    <property type="match status" value="1"/>
</dbReference>
<evidence type="ECO:0000256" key="4">
    <source>
        <dbReference type="ARBA" id="ARBA00023098"/>
    </source>
</evidence>
<evidence type="ECO:0000256" key="1">
    <source>
        <dbReference type="ARBA" id="ARBA00006432"/>
    </source>
</evidence>
<evidence type="ECO:0000313" key="7">
    <source>
        <dbReference type="EMBL" id="KAF2503339.1"/>
    </source>
</evidence>
<reference evidence="7" key="1">
    <citation type="journal article" date="2020" name="Stud. Mycol.">
        <title>101 Dothideomycetes genomes: a test case for predicting lifestyles and emergence of pathogens.</title>
        <authorList>
            <person name="Haridas S."/>
            <person name="Albert R."/>
            <person name="Binder M."/>
            <person name="Bloem J."/>
            <person name="Labutti K."/>
            <person name="Salamov A."/>
            <person name="Andreopoulos B."/>
            <person name="Baker S."/>
            <person name="Barry K."/>
            <person name="Bills G."/>
            <person name="Bluhm B."/>
            <person name="Cannon C."/>
            <person name="Castanera R."/>
            <person name="Culley D."/>
            <person name="Daum C."/>
            <person name="Ezra D."/>
            <person name="Gonzalez J."/>
            <person name="Henrissat B."/>
            <person name="Kuo A."/>
            <person name="Liang C."/>
            <person name="Lipzen A."/>
            <person name="Lutzoni F."/>
            <person name="Magnuson J."/>
            <person name="Mondo S."/>
            <person name="Nolan M."/>
            <person name="Ohm R."/>
            <person name="Pangilinan J."/>
            <person name="Park H.-J."/>
            <person name="Ramirez L."/>
            <person name="Alfaro M."/>
            <person name="Sun H."/>
            <person name="Tritt A."/>
            <person name="Yoshinaga Y."/>
            <person name="Zwiers L.-H."/>
            <person name="Turgeon B."/>
            <person name="Goodwin S."/>
            <person name="Spatafora J."/>
            <person name="Crous P."/>
            <person name="Grigoriev I."/>
        </authorList>
    </citation>
    <scope>NUCLEOTIDE SEQUENCE</scope>
    <source>
        <strain evidence="7">CBS 269.34</strain>
    </source>
</reference>